<dbReference type="EMBL" id="CM001198">
    <property type="protein sequence ID" value="EGP89320.1"/>
    <property type="molecule type" value="Genomic_DNA"/>
</dbReference>
<dbReference type="KEGG" id="ztr:MYCGRDRAFT_103811"/>
<protein>
    <submittedName>
        <fullName evidence="1">Uncharacterized protein</fullName>
    </submittedName>
</protein>
<dbReference type="AlphaFoldDB" id="F9X6Z4"/>
<organism evidence="1 2">
    <name type="scientific">Zymoseptoria tritici (strain CBS 115943 / IPO323)</name>
    <name type="common">Speckled leaf blotch fungus</name>
    <name type="synonym">Septoria tritici</name>
    <dbReference type="NCBI Taxonomy" id="336722"/>
    <lineage>
        <taxon>Eukaryota</taxon>
        <taxon>Fungi</taxon>
        <taxon>Dikarya</taxon>
        <taxon>Ascomycota</taxon>
        <taxon>Pezizomycotina</taxon>
        <taxon>Dothideomycetes</taxon>
        <taxon>Dothideomycetidae</taxon>
        <taxon>Mycosphaerellales</taxon>
        <taxon>Mycosphaerellaceae</taxon>
        <taxon>Zymoseptoria</taxon>
    </lineage>
</organism>
<reference evidence="1 2" key="1">
    <citation type="journal article" date="2011" name="PLoS Genet.">
        <title>Finished genome of the fungal wheat pathogen Mycosphaerella graminicola reveals dispensome structure, chromosome plasticity, and stealth pathogenesis.</title>
        <authorList>
            <person name="Goodwin S.B."/>
            <person name="Ben M'barek S."/>
            <person name="Dhillon B."/>
            <person name="Wittenberg A.H.J."/>
            <person name="Crane C.F."/>
            <person name="Hane J.K."/>
            <person name="Foster A.J."/>
            <person name="Van der Lee T.A.J."/>
            <person name="Grimwood J."/>
            <person name="Aerts A."/>
            <person name="Antoniw J."/>
            <person name="Bailey A."/>
            <person name="Bluhm B."/>
            <person name="Bowler J."/>
            <person name="Bristow J."/>
            <person name="van der Burgt A."/>
            <person name="Canto-Canche B."/>
            <person name="Churchill A.C.L."/>
            <person name="Conde-Ferraez L."/>
            <person name="Cools H.J."/>
            <person name="Coutinho P.M."/>
            <person name="Csukai M."/>
            <person name="Dehal P."/>
            <person name="De Wit P."/>
            <person name="Donzelli B."/>
            <person name="van de Geest H.C."/>
            <person name="van Ham R.C.H.J."/>
            <person name="Hammond-Kosack K.E."/>
            <person name="Henrissat B."/>
            <person name="Kilian A."/>
            <person name="Kobayashi A.K."/>
            <person name="Koopmann E."/>
            <person name="Kourmpetis Y."/>
            <person name="Kuzniar A."/>
            <person name="Lindquist E."/>
            <person name="Lombard V."/>
            <person name="Maliepaard C."/>
            <person name="Martins N."/>
            <person name="Mehrabi R."/>
            <person name="Nap J.P.H."/>
            <person name="Ponomarenko A."/>
            <person name="Rudd J.J."/>
            <person name="Salamov A."/>
            <person name="Schmutz J."/>
            <person name="Schouten H.J."/>
            <person name="Shapiro H."/>
            <person name="Stergiopoulos I."/>
            <person name="Torriani S.F.F."/>
            <person name="Tu H."/>
            <person name="de Vries R.P."/>
            <person name="Waalwijk C."/>
            <person name="Ware S.B."/>
            <person name="Wiebenga A."/>
            <person name="Zwiers L.-H."/>
            <person name="Oliver R.P."/>
            <person name="Grigoriev I.V."/>
            <person name="Kema G.H.J."/>
        </authorList>
    </citation>
    <scope>NUCLEOTIDE SEQUENCE [LARGE SCALE GENOMIC DNA]</scope>
    <source>
        <strain evidence="2">CBS 115943 / IPO323</strain>
    </source>
</reference>
<gene>
    <name evidence="1" type="ORF">MYCGRDRAFT_103811</name>
</gene>
<name>F9X6Z4_ZYMTI</name>
<evidence type="ECO:0000313" key="2">
    <source>
        <dbReference type="Proteomes" id="UP000008062"/>
    </source>
</evidence>
<keyword evidence="2" id="KW-1185">Reference proteome</keyword>
<sequence length="67" mass="8079">MRTWAQLVRTHPSTHITHLYNDDQNMYYQIPIFHDGTNWFDYLKSLKHHICTTHQQLSVPSLTLLDR</sequence>
<dbReference type="GeneID" id="13395530"/>
<dbReference type="InParanoid" id="F9X6Z4"/>
<dbReference type="Proteomes" id="UP000008062">
    <property type="component" value="Chromosome 3"/>
</dbReference>
<proteinExistence type="predicted"/>
<accession>F9X6Z4</accession>
<dbReference type="RefSeq" id="XP_003854344.1">
    <property type="nucleotide sequence ID" value="XM_003854296.1"/>
</dbReference>
<dbReference type="HOGENOM" id="CLU_2814388_0_0_1"/>
<evidence type="ECO:0000313" key="1">
    <source>
        <dbReference type="EMBL" id="EGP89320.1"/>
    </source>
</evidence>